<evidence type="ECO:0000259" key="2">
    <source>
        <dbReference type="Pfam" id="PF01266"/>
    </source>
</evidence>
<reference evidence="3 4" key="1">
    <citation type="submission" date="2019-04" db="EMBL/GenBank/DDBJ databases">
        <title>Pedobacter sp. RP-3-22 sp. nov., isolated from Arctic soil.</title>
        <authorList>
            <person name="Dahal R.H."/>
            <person name="Kim D.-U."/>
        </authorList>
    </citation>
    <scope>NUCLEOTIDE SEQUENCE [LARGE SCALE GENOMIC DNA]</scope>
    <source>
        <strain evidence="3 4">RP-3-22</strain>
    </source>
</reference>
<dbReference type="RefSeq" id="WP_136838781.1">
    <property type="nucleotide sequence ID" value="NZ_SWBR01000001.1"/>
</dbReference>
<dbReference type="PANTHER" id="PTHR13847:SF281">
    <property type="entry name" value="FAD DEPENDENT OXIDOREDUCTASE DOMAIN-CONTAINING PROTEIN"/>
    <property type="match status" value="1"/>
</dbReference>
<feature type="domain" description="FAD dependent oxidoreductase" evidence="2">
    <location>
        <begin position="17"/>
        <end position="373"/>
    </location>
</feature>
<keyword evidence="1" id="KW-0812">Transmembrane</keyword>
<name>A0A4U1CVF5_9SPHI</name>
<dbReference type="Proteomes" id="UP000309488">
    <property type="component" value="Unassembled WGS sequence"/>
</dbReference>
<dbReference type="SUPFAM" id="SSF51905">
    <property type="entry name" value="FAD/NAD(P)-binding domain"/>
    <property type="match status" value="1"/>
</dbReference>
<dbReference type="EMBL" id="SWBR01000001">
    <property type="protein sequence ID" value="TKC12656.1"/>
    <property type="molecule type" value="Genomic_DNA"/>
</dbReference>
<evidence type="ECO:0000313" key="4">
    <source>
        <dbReference type="Proteomes" id="UP000309488"/>
    </source>
</evidence>
<organism evidence="3 4">
    <name type="scientific">Pedobacter polaris</name>
    <dbReference type="NCBI Taxonomy" id="2571273"/>
    <lineage>
        <taxon>Bacteria</taxon>
        <taxon>Pseudomonadati</taxon>
        <taxon>Bacteroidota</taxon>
        <taxon>Sphingobacteriia</taxon>
        <taxon>Sphingobacteriales</taxon>
        <taxon>Sphingobacteriaceae</taxon>
        <taxon>Pedobacter</taxon>
    </lineage>
</organism>
<proteinExistence type="predicted"/>
<gene>
    <name evidence="3" type="ORF">FA048_03290</name>
</gene>
<dbReference type="PANTHER" id="PTHR13847">
    <property type="entry name" value="SARCOSINE DEHYDROGENASE-RELATED"/>
    <property type="match status" value="1"/>
</dbReference>
<dbReference type="Gene3D" id="3.50.50.60">
    <property type="entry name" value="FAD/NAD(P)-binding domain"/>
    <property type="match status" value="1"/>
</dbReference>
<protein>
    <submittedName>
        <fullName evidence="3">FAD-binding oxidoreductase</fullName>
    </submittedName>
</protein>
<dbReference type="GO" id="GO:0005737">
    <property type="term" value="C:cytoplasm"/>
    <property type="evidence" value="ECO:0007669"/>
    <property type="project" value="TreeGrafter"/>
</dbReference>
<dbReference type="InterPro" id="IPR006076">
    <property type="entry name" value="FAD-dep_OxRdtase"/>
</dbReference>
<dbReference type="InterPro" id="IPR036188">
    <property type="entry name" value="FAD/NAD-bd_sf"/>
</dbReference>
<accession>A0A4U1CVF5</accession>
<keyword evidence="1" id="KW-0472">Membrane</keyword>
<keyword evidence="1" id="KW-1133">Transmembrane helix</keyword>
<comment type="caution">
    <text evidence="3">The sequence shown here is derived from an EMBL/GenBank/DDBJ whole genome shotgun (WGS) entry which is preliminary data.</text>
</comment>
<sequence length="379" mass="41888">MPTNLSYWEKKNFFHADIIIIGSGIVGLNAAITIKHENPKISVLILERGFLPSGASTKNAGFACFGSISELIEQEKLSGTDGLHSLISKRWKGLLKLRNLLGDDNISFKNHGGYELFKSDQQVLANDCVSKLSHFNALIEDIVLQKDVYNEANAKINLFGFNGVITLIENKLEAQIDPGLMMKALVSKAMSVGIQIYNNCKVEDIIHEDNGVNLLTQQGRFTCKRVLLTNNAFVNELLPDLAVVPGRGQVIVTKPIQNLKIKGTFHYDKGYYYFRNIDGRILLGGGRNLNFSAEETTEFGETALIQNALQQLLTELIVPKINFEIEHKWSGIMAFGPQLTPIVDEVKPNVFCAVRCNGMGIAIGSQTGEEAGEMVMRSL</sequence>
<dbReference type="Pfam" id="PF01266">
    <property type="entry name" value="DAO"/>
    <property type="match status" value="1"/>
</dbReference>
<feature type="transmembrane region" description="Helical" evidence="1">
    <location>
        <begin position="12"/>
        <end position="32"/>
    </location>
</feature>
<keyword evidence="4" id="KW-1185">Reference proteome</keyword>
<dbReference type="Gene3D" id="3.30.9.10">
    <property type="entry name" value="D-Amino Acid Oxidase, subunit A, domain 2"/>
    <property type="match status" value="1"/>
</dbReference>
<evidence type="ECO:0000256" key="1">
    <source>
        <dbReference type="SAM" id="Phobius"/>
    </source>
</evidence>
<evidence type="ECO:0000313" key="3">
    <source>
        <dbReference type="EMBL" id="TKC12656.1"/>
    </source>
</evidence>
<dbReference type="OrthoDB" id="1491488at2"/>
<dbReference type="AlphaFoldDB" id="A0A4U1CVF5"/>